<organism evidence="2 3">
    <name type="scientific">Pedococcus aerophilus</name>
    <dbReference type="NCBI Taxonomy" id="436356"/>
    <lineage>
        <taxon>Bacteria</taxon>
        <taxon>Bacillati</taxon>
        <taxon>Actinomycetota</taxon>
        <taxon>Actinomycetes</taxon>
        <taxon>Micrococcales</taxon>
        <taxon>Intrasporangiaceae</taxon>
        <taxon>Pedococcus</taxon>
    </lineage>
</organism>
<comment type="caution">
    <text evidence="2">The sequence shown here is derived from an EMBL/GenBank/DDBJ whole genome shotgun (WGS) entry which is preliminary data.</text>
</comment>
<sequence length="105" mass="11047">MASDDGLLVVVDGALVVELGELVVGLDPDDETDDDVVGSRSLPSVHPATSAPPSTIATTYPRRECTPLPLAIHGTAAAEAADRMDSTDFDHLGQIFIHRQTTLNP</sequence>
<evidence type="ECO:0000313" key="2">
    <source>
        <dbReference type="EMBL" id="GAA2732444.1"/>
    </source>
</evidence>
<evidence type="ECO:0000313" key="3">
    <source>
        <dbReference type="Proteomes" id="UP001501326"/>
    </source>
</evidence>
<name>A0ABP6GW74_9MICO</name>
<dbReference type="RefSeq" id="WP_344190538.1">
    <property type="nucleotide sequence ID" value="NZ_BAAARN010000001.1"/>
</dbReference>
<protein>
    <submittedName>
        <fullName evidence="2">Uncharacterized protein</fullName>
    </submittedName>
</protein>
<dbReference type="EMBL" id="BAAARN010000001">
    <property type="protein sequence ID" value="GAA2732444.1"/>
    <property type="molecule type" value="Genomic_DNA"/>
</dbReference>
<feature type="compositionally biased region" description="Low complexity" evidence="1">
    <location>
        <begin position="47"/>
        <end position="60"/>
    </location>
</feature>
<feature type="region of interest" description="Disordered" evidence="1">
    <location>
        <begin position="27"/>
        <end position="60"/>
    </location>
</feature>
<keyword evidence="3" id="KW-1185">Reference proteome</keyword>
<dbReference type="Proteomes" id="UP001501326">
    <property type="component" value="Unassembled WGS sequence"/>
</dbReference>
<evidence type="ECO:0000256" key="1">
    <source>
        <dbReference type="SAM" id="MobiDB-lite"/>
    </source>
</evidence>
<proteinExistence type="predicted"/>
<gene>
    <name evidence="2" type="ORF">GCM10009867_08320</name>
</gene>
<reference evidence="3" key="1">
    <citation type="journal article" date="2019" name="Int. J. Syst. Evol. Microbiol.">
        <title>The Global Catalogue of Microorganisms (GCM) 10K type strain sequencing project: providing services to taxonomists for standard genome sequencing and annotation.</title>
        <authorList>
            <consortium name="The Broad Institute Genomics Platform"/>
            <consortium name="The Broad Institute Genome Sequencing Center for Infectious Disease"/>
            <person name="Wu L."/>
            <person name="Ma J."/>
        </authorList>
    </citation>
    <scope>NUCLEOTIDE SEQUENCE [LARGE SCALE GENOMIC DNA]</scope>
    <source>
        <strain evidence="3">JCM 16378</strain>
    </source>
</reference>
<feature type="compositionally biased region" description="Acidic residues" evidence="1">
    <location>
        <begin position="27"/>
        <end position="36"/>
    </location>
</feature>
<accession>A0ABP6GW74</accession>